<dbReference type="RefSeq" id="WP_270026343.1">
    <property type="nucleotide sequence ID" value="NZ_JAPDDP010000029.1"/>
</dbReference>
<dbReference type="Proteomes" id="UP001147653">
    <property type="component" value="Unassembled WGS sequence"/>
</dbReference>
<dbReference type="EMBL" id="JAPDDP010000029">
    <property type="protein sequence ID" value="MDA0181986.1"/>
    <property type="molecule type" value="Genomic_DNA"/>
</dbReference>
<dbReference type="Pfam" id="PF05988">
    <property type="entry name" value="DUF899"/>
    <property type="match status" value="1"/>
</dbReference>
<dbReference type="SUPFAM" id="SSF52833">
    <property type="entry name" value="Thioredoxin-like"/>
    <property type="match status" value="1"/>
</dbReference>
<dbReference type="InterPro" id="IPR010296">
    <property type="entry name" value="DUF899_thioredox"/>
</dbReference>
<reference evidence="1" key="1">
    <citation type="submission" date="2022-10" db="EMBL/GenBank/DDBJ databases">
        <title>The WGS of Solirubrobacter phytolaccae KCTC 29190.</title>
        <authorList>
            <person name="Jiang Z."/>
        </authorList>
    </citation>
    <scope>NUCLEOTIDE SEQUENCE</scope>
    <source>
        <strain evidence="1">KCTC 29190</strain>
    </source>
</reference>
<dbReference type="Gene3D" id="3.40.30.10">
    <property type="entry name" value="Glutaredoxin"/>
    <property type="match status" value="1"/>
</dbReference>
<comment type="caution">
    <text evidence="1">The sequence shown here is derived from an EMBL/GenBank/DDBJ whole genome shotgun (WGS) entry which is preliminary data.</text>
</comment>
<gene>
    <name evidence="1" type="ORF">OJ997_16905</name>
</gene>
<dbReference type="AlphaFoldDB" id="A0A9X3S9X8"/>
<accession>A0A9X3S9X8</accession>
<keyword evidence="2" id="KW-1185">Reference proteome</keyword>
<protein>
    <submittedName>
        <fullName evidence="1">DUF899 domain-containing protein</fullName>
    </submittedName>
</protein>
<dbReference type="InterPro" id="IPR036249">
    <property type="entry name" value="Thioredoxin-like_sf"/>
</dbReference>
<name>A0A9X3S9X8_9ACTN</name>
<evidence type="ECO:0000313" key="1">
    <source>
        <dbReference type="EMBL" id="MDA0181986.1"/>
    </source>
</evidence>
<organism evidence="1 2">
    <name type="scientific">Solirubrobacter phytolaccae</name>
    <dbReference type="NCBI Taxonomy" id="1404360"/>
    <lineage>
        <taxon>Bacteria</taxon>
        <taxon>Bacillati</taxon>
        <taxon>Actinomycetota</taxon>
        <taxon>Thermoleophilia</taxon>
        <taxon>Solirubrobacterales</taxon>
        <taxon>Solirubrobacteraceae</taxon>
        <taxon>Solirubrobacter</taxon>
    </lineage>
</organism>
<sequence>MALPEIVTEHEWRAANAALNAKEKAATRERDALAAERRRQPMTPFATDFVFNGELSLLDLFEGRRQLILYHFWFPEDGEACGGCTMFTDQVSELAHLHARDVSFALVSRASQERIAAYKARMGWSEIPWYTDELAFQEACGTTEYFRLQVFLRDEDRVYLTYETTSRGVEALGSVWTFLDLTPFGRQEEWEDTPPGRPQSPPYQWWRKKGEY</sequence>
<proteinExistence type="predicted"/>
<evidence type="ECO:0000313" key="2">
    <source>
        <dbReference type="Proteomes" id="UP001147653"/>
    </source>
</evidence>